<keyword evidence="4 12" id="KW-0674">Reaction center</keyword>
<evidence type="ECO:0000313" key="14">
    <source>
        <dbReference type="EMBL" id="AAF12886.1"/>
    </source>
</evidence>
<dbReference type="GeneID" id="800123"/>
<evidence type="ECO:0000256" key="11">
    <source>
        <dbReference type="ARBA" id="ARBA00038734"/>
    </source>
</evidence>
<reference evidence="14" key="2">
    <citation type="journal article" date="2000" name="J. Mol. Evol.">
        <title>The structure and gene repertoire of an ancient red algal plastid genome.</title>
        <authorList>
            <person name="Glockner G."/>
            <person name="Rosenthal A."/>
            <person name="Valentin K."/>
        </authorList>
    </citation>
    <scope>NUCLEOTIDE SEQUENCE</scope>
    <source>
        <strain evidence="14">RK1</strain>
    </source>
</reference>
<dbReference type="InterPro" id="IPR036512">
    <property type="entry name" value="PSII_PsbZ_sf"/>
</dbReference>
<comment type="function">
    <text evidence="12">Controls the interaction of photosystem II (PSII) cores with the light-harvesting antenna, regulates electron flow through the 2 photosystem reaction centers. PSII is a light-driven water plastoquinone oxidoreductase, using light energy to abstract electrons from H(2)O, generating a proton gradient subsequently used for ATP formation.</text>
</comment>
<sequence>MSILLQFFIISIIFFSLILVILVPSQLSLQSGWQVSKSRFIALFTIWASMILISGFISVFV</sequence>
<keyword evidence="5 12" id="KW-0602">Photosynthesis</keyword>
<geneLocation type="chloroplast" evidence="14"/>
<evidence type="ECO:0000256" key="10">
    <source>
        <dbReference type="ARBA" id="ARBA00023276"/>
    </source>
</evidence>
<keyword evidence="7 13" id="KW-1133">Transmembrane helix</keyword>
<evidence type="ECO:0000256" key="3">
    <source>
        <dbReference type="ARBA" id="ARBA00021665"/>
    </source>
</evidence>
<dbReference type="RefSeq" id="NP_045208.1">
    <property type="nucleotide sequence ID" value="NC_001840.1"/>
</dbReference>
<feature type="transmembrane region" description="Helical" evidence="13">
    <location>
        <begin position="6"/>
        <end position="28"/>
    </location>
</feature>
<name>Q9TLR1_CYACA</name>
<evidence type="ECO:0000256" key="7">
    <source>
        <dbReference type="ARBA" id="ARBA00022989"/>
    </source>
</evidence>
<feature type="transmembrane region" description="Helical" evidence="13">
    <location>
        <begin position="40"/>
        <end position="60"/>
    </location>
</feature>
<dbReference type="GO" id="GO:0015979">
    <property type="term" value="P:photosynthesis"/>
    <property type="evidence" value="ECO:0007669"/>
    <property type="project" value="UniProtKB-KW"/>
</dbReference>
<evidence type="ECO:0000256" key="13">
    <source>
        <dbReference type="SAM" id="Phobius"/>
    </source>
</evidence>
<keyword evidence="14" id="KW-0150">Chloroplast</keyword>
<reference evidence="14" key="1">
    <citation type="submission" date="1999-11" db="EMBL/GenBank/DDBJ databases">
        <authorList>
            <person name="Gloeckner G."/>
            <person name="Rosenthal A."/>
            <person name="Valentin K."/>
        </authorList>
    </citation>
    <scope>NUCLEOTIDE SEQUENCE</scope>
    <source>
        <strain evidence="14">RK1</strain>
    </source>
</reference>
<keyword evidence="6 12" id="KW-0812">Transmembrane</keyword>
<keyword evidence="9 13" id="KW-0472">Membrane</keyword>
<dbReference type="GO" id="GO:0009539">
    <property type="term" value="C:photosystem II reaction center"/>
    <property type="evidence" value="ECO:0007669"/>
    <property type="project" value="InterPro"/>
</dbReference>
<dbReference type="InterPro" id="IPR002644">
    <property type="entry name" value="PSII_PsbZ"/>
</dbReference>
<evidence type="ECO:0000256" key="6">
    <source>
        <dbReference type="ARBA" id="ARBA00022692"/>
    </source>
</evidence>
<dbReference type="SUPFAM" id="SSF161055">
    <property type="entry name" value="PsbZ-like"/>
    <property type="match status" value="1"/>
</dbReference>
<gene>
    <name evidence="14" type="primary">ycf9</name>
</gene>
<dbReference type="AlphaFoldDB" id="Q9TLR1"/>
<dbReference type="GO" id="GO:0042549">
    <property type="term" value="P:photosystem II stabilization"/>
    <property type="evidence" value="ECO:0007669"/>
    <property type="project" value="InterPro"/>
</dbReference>
<evidence type="ECO:0000256" key="12">
    <source>
        <dbReference type="RuleBase" id="RU003472"/>
    </source>
</evidence>
<evidence type="ECO:0000256" key="1">
    <source>
        <dbReference type="ARBA" id="ARBA00004370"/>
    </source>
</evidence>
<accession>Q9TLR1</accession>
<evidence type="ECO:0000256" key="9">
    <source>
        <dbReference type="ARBA" id="ARBA00023136"/>
    </source>
</evidence>
<dbReference type="EMBL" id="AF022186">
    <property type="protein sequence ID" value="AAF12886.1"/>
    <property type="molecule type" value="Genomic_DNA"/>
</dbReference>
<organism evidence="14">
    <name type="scientific">Cyanidium caldarium</name>
    <name type="common">Red alga</name>
    <dbReference type="NCBI Taxonomy" id="2771"/>
    <lineage>
        <taxon>Eukaryota</taxon>
        <taxon>Rhodophyta</taxon>
        <taxon>Bangiophyceae</taxon>
        <taxon>Cyanidiales</taxon>
        <taxon>Cyanidiaceae</taxon>
        <taxon>Cyanidium</taxon>
    </lineage>
</organism>
<comment type="subcellular location">
    <subcellularLocation>
        <location evidence="1">Membrane</location>
    </subcellularLocation>
</comment>
<comment type="similarity">
    <text evidence="2 12">Belongs to the PsbZ family.</text>
</comment>
<protein>
    <recommendedName>
        <fullName evidence="3 12">Photosystem II reaction center protein Z</fullName>
    </recommendedName>
</protein>
<comment type="subunit">
    <text evidence="11">PSII is composed of 1 copy each of membrane proteins PsbA, PsbB, PsbC, PsbD, PsbE, PsbF, PsbH, PsbI, PsbJ, PsbK, PsbL, PsbM, PsbT, PsbY, PsbZ, Psb30/Ycf12, at least 3 peripheral proteins of the oxygen-evolving complex and a large number of cofactors. It forms dimeric complexes.</text>
</comment>
<keyword evidence="10 12" id="KW-0604">Photosystem II</keyword>
<evidence type="ECO:0000256" key="4">
    <source>
        <dbReference type="ARBA" id="ARBA00022469"/>
    </source>
</evidence>
<keyword evidence="8 12" id="KW-0793">Thylakoid</keyword>
<proteinExistence type="inferred from homology"/>
<evidence type="ECO:0000256" key="2">
    <source>
        <dbReference type="ARBA" id="ARBA00008367"/>
    </source>
</evidence>
<evidence type="ECO:0000256" key="5">
    <source>
        <dbReference type="ARBA" id="ARBA00022531"/>
    </source>
</evidence>
<dbReference type="Pfam" id="PF01737">
    <property type="entry name" value="Ycf9"/>
    <property type="match status" value="1"/>
</dbReference>
<keyword evidence="14" id="KW-0934">Plastid</keyword>
<dbReference type="Gene3D" id="1.10.287.740">
    <property type="entry name" value="Photosystem II PsbZ, reaction centre"/>
    <property type="match status" value="1"/>
</dbReference>
<evidence type="ECO:0000256" key="8">
    <source>
        <dbReference type="ARBA" id="ARBA00023078"/>
    </source>
</evidence>